<keyword evidence="2" id="KW-1185">Reference proteome</keyword>
<organism evidence="1 2">
    <name type="scientific">Pseudomassariella vexata</name>
    <dbReference type="NCBI Taxonomy" id="1141098"/>
    <lineage>
        <taxon>Eukaryota</taxon>
        <taxon>Fungi</taxon>
        <taxon>Dikarya</taxon>
        <taxon>Ascomycota</taxon>
        <taxon>Pezizomycotina</taxon>
        <taxon>Sordariomycetes</taxon>
        <taxon>Xylariomycetidae</taxon>
        <taxon>Amphisphaeriales</taxon>
        <taxon>Pseudomassariaceae</taxon>
        <taxon>Pseudomassariella</taxon>
    </lineage>
</organism>
<dbReference type="AlphaFoldDB" id="A0A1Y2DTU8"/>
<evidence type="ECO:0000313" key="2">
    <source>
        <dbReference type="Proteomes" id="UP000193689"/>
    </source>
</evidence>
<comment type="caution">
    <text evidence="1">The sequence shown here is derived from an EMBL/GenBank/DDBJ whole genome shotgun (WGS) entry which is preliminary data.</text>
</comment>
<dbReference type="EMBL" id="MCFJ01000009">
    <property type="protein sequence ID" value="ORY62698.1"/>
    <property type="molecule type" value="Genomic_DNA"/>
</dbReference>
<evidence type="ECO:0000313" key="1">
    <source>
        <dbReference type="EMBL" id="ORY62698.1"/>
    </source>
</evidence>
<dbReference type="InParanoid" id="A0A1Y2DTU8"/>
<accession>A0A1Y2DTU8</accession>
<reference evidence="1 2" key="1">
    <citation type="submission" date="2016-07" db="EMBL/GenBank/DDBJ databases">
        <title>Pervasive Adenine N6-methylation of Active Genes in Fungi.</title>
        <authorList>
            <consortium name="DOE Joint Genome Institute"/>
            <person name="Mondo S.J."/>
            <person name="Dannebaum R.O."/>
            <person name="Kuo R.C."/>
            <person name="Labutti K."/>
            <person name="Haridas S."/>
            <person name="Kuo A."/>
            <person name="Salamov A."/>
            <person name="Ahrendt S.R."/>
            <person name="Lipzen A."/>
            <person name="Sullivan W."/>
            <person name="Andreopoulos W.B."/>
            <person name="Clum A."/>
            <person name="Lindquist E."/>
            <person name="Daum C."/>
            <person name="Ramamoorthy G.K."/>
            <person name="Gryganskyi A."/>
            <person name="Culley D."/>
            <person name="Magnuson J.K."/>
            <person name="James T.Y."/>
            <person name="O'Malley M.A."/>
            <person name="Stajich J.E."/>
            <person name="Spatafora J.W."/>
            <person name="Visel A."/>
            <person name="Grigoriev I.V."/>
        </authorList>
    </citation>
    <scope>NUCLEOTIDE SEQUENCE [LARGE SCALE GENOMIC DNA]</scope>
    <source>
        <strain evidence="1 2">CBS 129021</strain>
    </source>
</reference>
<gene>
    <name evidence="1" type="ORF">BCR38DRAFT_246340</name>
</gene>
<protein>
    <submittedName>
        <fullName evidence="1">Uncharacterized protein</fullName>
    </submittedName>
</protein>
<sequence>MSQSTSTTAATHVVIDVAPDAAVATILRDAPCCRCLDAMAKWSPSEEEPEPPQCRESTSASGKCARCAAMRGKLCTPATRKTVAAAMTLKELIALVAAGPIETTYAEHQAQLNGSMLTRASLEK</sequence>
<dbReference type="RefSeq" id="XP_040714534.1">
    <property type="nucleotide sequence ID" value="XM_040854433.1"/>
</dbReference>
<dbReference type="GeneID" id="63770645"/>
<proteinExistence type="predicted"/>
<dbReference type="Proteomes" id="UP000193689">
    <property type="component" value="Unassembled WGS sequence"/>
</dbReference>
<name>A0A1Y2DTU8_9PEZI</name>